<dbReference type="GeneID" id="28803233"/>
<gene>
    <name evidence="1" type="primary">12</name>
    <name evidence="1" type="ORF">PBI_CLUBL_12</name>
</gene>
<evidence type="ECO:0000313" key="1">
    <source>
        <dbReference type="EMBL" id="ANA86518.1"/>
    </source>
</evidence>
<reference evidence="1 2" key="1">
    <citation type="submission" date="2016-03" db="EMBL/GenBank/DDBJ databases">
        <authorList>
            <person name="Montgomery M.T."/>
            <person name="Guerrero C.A."/>
            <person name="Mavrich T.N."/>
            <person name="Pope W.H."/>
            <person name="Garlena R.A."/>
            <person name="Russell D.A."/>
            <person name="Jacobs-Sera D."/>
            <person name="Hendrix R.W."/>
            <person name="Hatfull G.F."/>
        </authorList>
    </citation>
    <scope>NUCLEOTIDE SEQUENCE [LARGE SCALE GENOMIC DNA]</scope>
</reference>
<proteinExistence type="predicted"/>
<evidence type="ECO:0000313" key="2">
    <source>
        <dbReference type="Proteomes" id="UP000203982"/>
    </source>
</evidence>
<organism evidence="1 2">
    <name type="scientific">Gordonia phage ClubL</name>
    <dbReference type="NCBI Taxonomy" id="1838065"/>
    <lineage>
        <taxon>Viruses</taxon>
        <taxon>Duplodnaviria</taxon>
        <taxon>Heunggongvirae</taxon>
        <taxon>Uroviricota</taxon>
        <taxon>Caudoviricetes</taxon>
        <taxon>Smoothievirus</taxon>
        <taxon>Smoothievirus clubL</taxon>
    </lineage>
</organism>
<dbReference type="EMBL" id="KU998246">
    <property type="protein sequence ID" value="ANA86518.1"/>
    <property type="molecule type" value="Genomic_DNA"/>
</dbReference>
<accession>A0A160DF37</accession>
<dbReference type="KEGG" id="vg:28803233"/>
<dbReference type="Proteomes" id="UP000203982">
    <property type="component" value="Segment"/>
</dbReference>
<protein>
    <submittedName>
        <fullName evidence="1">Uncharacterized protein</fullName>
    </submittedName>
</protein>
<keyword evidence="2" id="KW-1185">Reference proteome</keyword>
<dbReference type="RefSeq" id="YP_009273055.1">
    <property type="nucleotide sequence ID" value="NC_030901.1"/>
</dbReference>
<name>A0A160DF37_9CAUD</name>
<sequence>MKVRTAGELIAELEKVDPNTPVVYAFEEQTCCSNGEVDYSTRYDVYTKELWFHSPFDRITNAYGFPFGRKSEPMEAVVIGR</sequence>